<dbReference type="EMBL" id="KY000027">
    <property type="protein sequence ID" value="ASK40986.1"/>
    <property type="molecule type" value="Genomic_DNA"/>
</dbReference>
<dbReference type="RefSeq" id="WP_172690674.1">
    <property type="nucleotide sequence ID" value="NZ_JAAMEK010000058.1"/>
</dbReference>
<dbReference type="SUPFAM" id="SSF53254">
    <property type="entry name" value="Phosphoglycerate mutase-like"/>
    <property type="match status" value="1"/>
</dbReference>
<keyword evidence="4" id="KW-0614">Plasmid</keyword>
<evidence type="ECO:0000256" key="2">
    <source>
        <dbReference type="ARBA" id="ARBA00023002"/>
    </source>
</evidence>
<dbReference type="CDD" id="cd07067">
    <property type="entry name" value="HP_PGM_like"/>
    <property type="match status" value="1"/>
</dbReference>
<dbReference type="PRINTS" id="PR00080">
    <property type="entry name" value="SDRFAMILY"/>
</dbReference>
<comment type="similarity">
    <text evidence="1 3">Belongs to the short-chain dehydrogenases/reductases (SDR) family.</text>
</comment>
<evidence type="ECO:0000256" key="1">
    <source>
        <dbReference type="ARBA" id="ARBA00006484"/>
    </source>
</evidence>
<organism evidence="4">
    <name type="scientific">Rhizobium rhizogenes</name>
    <name type="common">Agrobacterium rhizogenes</name>
    <dbReference type="NCBI Taxonomy" id="359"/>
    <lineage>
        <taxon>Bacteria</taxon>
        <taxon>Pseudomonadati</taxon>
        <taxon>Pseudomonadota</taxon>
        <taxon>Alphaproteobacteria</taxon>
        <taxon>Hyphomicrobiales</taxon>
        <taxon>Rhizobiaceae</taxon>
        <taxon>Rhizobium/Agrobacterium group</taxon>
        <taxon>Rhizobium</taxon>
    </lineage>
</organism>
<dbReference type="InterPro" id="IPR029033">
    <property type="entry name" value="His_PPase_superfam"/>
</dbReference>
<dbReference type="PANTHER" id="PTHR42879:SF2">
    <property type="entry name" value="3-OXOACYL-[ACYL-CARRIER-PROTEIN] REDUCTASE FABG"/>
    <property type="match status" value="1"/>
</dbReference>
<dbReference type="Gene3D" id="3.40.50.1240">
    <property type="entry name" value="Phosphoglycerate mutase-like"/>
    <property type="match status" value="1"/>
</dbReference>
<evidence type="ECO:0000256" key="3">
    <source>
        <dbReference type="RuleBase" id="RU000363"/>
    </source>
</evidence>
<name>A0A2Z2PLK8_RHIRH</name>
<dbReference type="Pfam" id="PF00106">
    <property type="entry name" value="adh_short"/>
    <property type="match status" value="1"/>
</dbReference>
<dbReference type="InterPro" id="IPR020904">
    <property type="entry name" value="Sc_DH/Rdtase_CS"/>
</dbReference>
<dbReference type="InterPro" id="IPR036291">
    <property type="entry name" value="NAD(P)-bd_dom_sf"/>
</dbReference>
<proteinExistence type="inferred from homology"/>
<protein>
    <submittedName>
        <fullName evidence="4">Agropine synthesis reductase</fullName>
    </submittedName>
</protein>
<dbReference type="AlphaFoldDB" id="A0A2Z2PLK8"/>
<geneLocation type="plasmid" evidence="4">
    <name>pTi_CFBP2692</name>
</geneLocation>
<dbReference type="SMART" id="SM00855">
    <property type="entry name" value="PGAM"/>
    <property type="match status" value="1"/>
</dbReference>
<accession>A0A2Z2PLK8</accession>
<evidence type="ECO:0000313" key="4">
    <source>
        <dbReference type="EMBL" id="ASK40986.1"/>
    </source>
</evidence>
<dbReference type="GO" id="GO:0032787">
    <property type="term" value="P:monocarboxylic acid metabolic process"/>
    <property type="evidence" value="ECO:0007669"/>
    <property type="project" value="UniProtKB-ARBA"/>
</dbReference>
<dbReference type="SUPFAM" id="SSF51735">
    <property type="entry name" value="NAD(P)-binding Rossmann-fold domains"/>
    <property type="match status" value="1"/>
</dbReference>
<dbReference type="InterPro" id="IPR015845">
    <property type="entry name" value="Mas1"/>
</dbReference>
<dbReference type="Gene3D" id="3.40.50.720">
    <property type="entry name" value="NAD(P)-binding Rossmann-like Domain"/>
    <property type="match status" value="1"/>
</dbReference>
<dbReference type="PANTHER" id="PTHR42879">
    <property type="entry name" value="3-OXOACYL-(ACYL-CARRIER-PROTEIN) REDUCTASE"/>
    <property type="match status" value="1"/>
</dbReference>
<dbReference type="InterPro" id="IPR002347">
    <property type="entry name" value="SDR_fam"/>
</dbReference>
<dbReference type="PROSITE" id="PS00061">
    <property type="entry name" value="ADH_SHORT"/>
    <property type="match status" value="1"/>
</dbReference>
<keyword evidence="2" id="KW-0560">Oxidoreductase</keyword>
<sequence>MPISQTYLGSAKAPAGIKSFYFIRHGATDLNEKEIVVNGEKLWGVQGSGTNIGLNAKGERQALLAGNVLRSLPISGVVCSPLLRALQTAYIANPGCPSFQIANDLQERDFGRHEGGFGPLQMFEDDYPDCESTEIFSIRVAKALKHGCRENVLLVAHGGVLRVVAALLGAAITDEHTANGRVLHFSLVADNWSVRVIQSPVVMVSGVTRGIGKAIAEDLIRHGYRVSLGARNIQDLVAAFGDENEALHYARFDALDHSSMKDWVGTTIAKFNRIDGLVNNAGCGDHVDLEKEINVELLQKQWDINCVAPLIMTKLCLPYLIESGSGRIVNLNSMSGQRVANSLVGYNMTKHGLAGLTKTTQHVGWDHGVRAVDICPGFVATDMSSWTNLIGPDEMIQPEDIAKLVRAAIERPNRAFVPKNEVLCMKESTR</sequence>
<dbReference type="PRINTS" id="PR00081">
    <property type="entry name" value="GDHRDH"/>
</dbReference>
<reference evidence="4" key="1">
    <citation type="submission" date="2016-10" db="EMBL/GenBank/DDBJ databases">
        <title>Agrobacterium Ti plasmids: Classification based on T-DNA and Vir regions organization.</title>
        <authorList>
            <person name="Nabi N."/>
            <person name="Vial L."/>
            <person name="Ben Hafsa A."/>
            <person name="Chapulliot D."/>
            <person name="Berard A."/>
            <person name="Chauveau A."/>
            <person name="Le Paslier M.-C."/>
            <person name="Harzallah Skhiri F."/>
            <person name="Brunel D."/>
            <person name="Nesme X."/>
            <person name="Chaouachi M."/>
        </authorList>
    </citation>
    <scope>NUCLEOTIDE SEQUENCE</scope>
    <source>
        <strain evidence="4">CFBP2692</strain>
        <plasmid evidence="4">pTi_CFBP2692</plasmid>
    </source>
</reference>
<dbReference type="PIRSF" id="PIRSF036951">
    <property type="entry name" value="Mas1"/>
    <property type="match status" value="1"/>
</dbReference>
<dbReference type="InterPro" id="IPR013078">
    <property type="entry name" value="His_Pase_superF_clade-1"/>
</dbReference>
<dbReference type="GO" id="GO:0016491">
    <property type="term" value="F:oxidoreductase activity"/>
    <property type="evidence" value="ECO:0007669"/>
    <property type="project" value="UniProtKB-KW"/>
</dbReference>
<dbReference type="Pfam" id="PF00300">
    <property type="entry name" value="His_Phos_1"/>
    <property type="match status" value="1"/>
</dbReference>
<dbReference type="CDD" id="cd08932">
    <property type="entry name" value="HetN_like_SDR_c"/>
    <property type="match status" value="1"/>
</dbReference>
<dbReference type="InterPro" id="IPR050259">
    <property type="entry name" value="SDR"/>
</dbReference>